<keyword evidence="1" id="KW-0812">Transmembrane</keyword>
<dbReference type="Proteomes" id="UP000036958">
    <property type="component" value="Unassembled WGS sequence"/>
</dbReference>
<dbReference type="PATRIC" id="fig|1409788.3.peg.1337"/>
<evidence type="ECO:0000313" key="2">
    <source>
        <dbReference type="EMBL" id="KOH45883.1"/>
    </source>
</evidence>
<sequence>MDYALIVLGALFMITGILGAILPVLPGPPLSFVGLIFLHLTERYQFSTNFLIIWGVITVVVYLLDYLIPVWGTKKFGGSKRGVWGSIIGLLLGMFLFPPFGIVVGPFLGAVLGELSSGKQSREAFRSGFGSFLGFLVGTLLKLIVSGMMAWYFVAEMV</sequence>
<keyword evidence="1" id="KW-0472">Membrane</keyword>
<dbReference type="PANTHER" id="PTHR39165">
    <property type="entry name" value="IG HYPOTHETICAL 17883"/>
    <property type="match status" value="1"/>
</dbReference>
<dbReference type="AlphaFoldDB" id="A0A0L8VC00"/>
<dbReference type="Pfam" id="PF04306">
    <property type="entry name" value="DUF456"/>
    <property type="match status" value="1"/>
</dbReference>
<proteinExistence type="predicted"/>
<dbReference type="STRING" id="1409788.NC99_13150"/>
<dbReference type="RefSeq" id="WP_053180847.1">
    <property type="nucleotide sequence ID" value="NZ_LGIA01000062.1"/>
</dbReference>
<name>A0A0L8VC00_9BACT</name>
<organism evidence="2 3">
    <name type="scientific">Sunxiuqinia dokdonensis</name>
    <dbReference type="NCBI Taxonomy" id="1409788"/>
    <lineage>
        <taxon>Bacteria</taxon>
        <taxon>Pseudomonadati</taxon>
        <taxon>Bacteroidota</taxon>
        <taxon>Bacteroidia</taxon>
        <taxon>Marinilabiliales</taxon>
        <taxon>Prolixibacteraceae</taxon>
        <taxon>Sunxiuqinia</taxon>
    </lineage>
</organism>
<dbReference type="OrthoDB" id="9808460at2"/>
<feature type="transmembrane region" description="Helical" evidence="1">
    <location>
        <begin position="6"/>
        <end position="38"/>
    </location>
</feature>
<protein>
    <recommendedName>
        <fullName evidence="4">DUF456 domain-containing protein</fullName>
    </recommendedName>
</protein>
<dbReference type="PANTHER" id="PTHR39165:SF1">
    <property type="entry name" value="DUF456 DOMAIN-CONTAINING PROTEIN"/>
    <property type="match status" value="1"/>
</dbReference>
<dbReference type="InterPro" id="IPR007403">
    <property type="entry name" value="DUF456"/>
</dbReference>
<keyword evidence="1" id="KW-1133">Transmembrane helix</keyword>
<comment type="caution">
    <text evidence="2">The sequence shown here is derived from an EMBL/GenBank/DDBJ whole genome shotgun (WGS) entry which is preliminary data.</text>
</comment>
<keyword evidence="3" id="KW-1185">Reference proteome</keyword>
<dbReference type="EMBL" id="LGIA01000062">
    <property type="protein sequence ID" value="KOH45883.1"/>
    <property type="molecule type" value="Genomic_DNA"/>
</dbReference>
<accession>A0A0L8VC00</accession>
<gene>
    <name evidence="2" type="ORF">NC99_13150</name>
</gene>
<reference evidence="3" key="1">
    <citation type="submission" date="2015-07" db="EMBL/GenBank/DDBJ databases">
        <title>Genome sequencing of Sunxiuqinia dokdonensis strain SK.</title>
        <authorList>
            <person name="Ahn S."/>
            <person name="Kim B.-C."/>
        </authorList>
    </citation>
    <scope>NUCLEOTIDE SEQUENCE [LARGE SCALE GENOMIC DNA]</scope>
    <source>
        <strain evidence="3">SK</strain>
    </source>
</reference>
<evidence type="ECO:0008006" key="4">
    <source>
        <dbReference type="Google" id="ProtNLM"/>
    </source>
</evidence>
<feature type="transmembrane region" description="Helical" evidence="1">
    <location>
        <begin position="132"/>
        <end position="154"/>
    </location>
</feature>
<evidence type="ECO:0000256" key="1">
    <source>
        <dbReference type="SAM" id="Phobius"/>
    </source>
</evidence>
<feature type="transmembrane region" description="Helical" evidence="1">
    <location>
        <begin position="83"/>
        <end position="112"/>
    </location>
</feature>
<feature type="transmembrane region" description="Helical" evidence="1">
    <location>
        <begin position="50"/>
        <end position="71"/>
    </location>
</feature>
<evidence type="ECO:0000313" key="3">
    <source>
        <dbReference type="Proteomes" id="UP000036958"/>
    </source>
</evidence>